<comment type="cofactor">
    <cofactor evidence="5 7">
        <name>Zn(2+)</name>
        <dbReference type="ChEBI" id="CHEBI:29105"/>
    </cofactor>
    <text evidence="5 7">Binds 1 zinc ion per subunit.</text>
</comment>
<keyword evidence="5 7" id="KW-0479">Metal-binding</keyword>
<dbReference type="EC" id="4.-.-.-" evidence="5"/>
<gene>
    <name evidence="8" type="ORF">A1359_09140</name>
</gene>
<sequence length="137" mass="15342">MTNAEQTPPSCGLYTLKVHAQFCSAHALRDYPGDCRRIHGHNWKVETEMTAQVLDDIGIAIDFKAIKAVTRQLADSLDHQLLNDIEPFDRINPTAENLAAWFYRQLSATLNSTHVKVAAVTLWETDNACVRYSEVAA</sequence>
<dbReference type="RefSeq" id="WP_066981954.1">
    <property type="nucleotide sequence ID" value="NZ_LUUI01000100.1"/>
</dbReference>
<feature type="binding site" evidence="7">
    <location>
        <position position="41"/>
    </location>
    <ligand>
        <name>Zn(2+)</name>
        <dbReference type="ChEBI" id="CHEBI:29105"/>
    </ligand>
</feature>
<dbReference type="Proteomes" id="UP000078476">
    <property type="component" value="Unassembled WGS sequence"/>
</dbReference>
<dbReference type="AlphaFoldDB" id="A0A177NE64"/>
<accession>A0A177NE64</accession>
<evidence type="ECO:0000256" key="5">
    <source>
        <dbReference type="PIRNR" id="PIRNR006113"/>
    </source>
</evidence>
<feature type="binding site" evidence="7">
    <location>
        <position position="26"/>
    </location>
    <ligand>
        <name>Zn(2+)</name>
        <dbReference type="ChEBI" id="CHEBI:29105"/>
    </ligand>
</feature>
<dbReference type="Pfam" id="PF01242">
    <property type="entry name" value="PTPS"/>
    <property type="match status" value="1"/>
</dbReference>
<evidence type="ECO:0000313" key="8">
    <source>
        <dbReference type="EMBL" id="OAI15904.1"/>
    </source>
</evidence>
<comment type="caution">
    <text evidence="8">The sequence shown here is derived from an EMBL/GenBank/DDBJ whole genome shotgun (WGS) entry which is preliminary data.</text>
</comment>
<dbReference type="STRING" id="980561.A1359_09140"/>
<dbReference type="EMBL" id="LUUI01000100">
    <property type="protein sequence ID" value="OAI15904.1"/>
    <property type="molecule type" value="Genomic_DNA"/>
</dbReference>
<keyword evidence="5 7" id="KW-0862">Zinc</keyword>
<feature type="active site" description="Proton acceptor" evidence="6">
    <location>
        <position position="35"/>
    </location>
</feature>
<dbReference type="PANTHER" id="PTHR12589:SF8">
    <property type="entry name" value="6-CARBOXY-5,6,7,8-TETRAHYDROPTERIN SYNTHASE"/>
    <property type="match status" value="1"/>
</dbReference>
<dbReference type="GO" id="GO:0070497">
    <property type="term" value="F:6-carboxytetrahydropterin synthase activity"/>
    <property type="evidence" value="ECO:0007669"/>
    <property type="project" value="UniProtKB-EC"/>
</dbReference>
<evidence type="ECO:0000256" key="7">
    <source>
        <dbReference type="PIRSR" id="PIRSR006113-2"/>
    </source>
</evidence>
<reference evidence="8 9" key="1">
    <citation type="submission" date="2016-03" db="EMBL/GenBank/DDBJ databases">
        <authorList>
            <person name="Ploux O."/>
        </authorList>
    </citation>
    <scope>NUCLEOTIDE SEQUENCE [LARGE SCALE GENOMIC DNA]</scope>
    <source>
        <strain evidence="8 9">R-45370</strain>
    </source>
</reference>
<dbReference type="SUPFAM" id="SSF55620">
    <property type="entry name" value="Tetrahydrobiopterin biosynthesis enzymes-like"/>
    <property type="match status" value="1"/>
</dbReference>
<keyword evidence="9" id="KW-1185">Reference proteome</keyword>
<evidence type="ECO:0000256" key="4">
    <source>
        <dbReference type="ARBA" id="ARBA00048807"/>
    </source>
</evidence>
<keyword evidence="5" id="KW-0456">Lyase</keyword>
<dbReference type="OrthoDB" id="9804698at2"/>
<comment type="pathway">
    <text evidence="1 5">Purine metabolism; 7-cyano-7-deazaguanine biosynthesis.</text>
</comment>
<organism evidence="8 9">
    <name type="scientific">Methylomonas lenta</name>
    <dbReference type="NCBI Taxonomy" id="980561"/>
    <lineage>
        <taxon>Bacteria</taxon>
        <taxon>Pseudomonadati</taxon>
        <taxon>Pseudomonadota</taxon>
        <taxon>Gammaproteobacteria</taxon>
        <taxon>Methylococcales</taxon>
        <taxon>Methylococcaceae</taxon>
        <taxon>Methylomonas</taxon>
    </lineage>
</organism>
<feature type="binding site" evidence="7">
    <location>
        <position position="39"/>
    </location>
    <ligand>
        <name>Zn(2+)</name>
        <dbReference type="ChEBI" id="CHEBI:29105"/>
    </ligand>
</feature>
<proteinExistence type="inferred from homology"/>
<dbReference type="Gene3D" id="3.30.479.10">
    <property type="entry name" value="6-pyruvoyl tetrahydropterin synthase/QueD"/>
    <property type="match status" value="1"/>
</dbReference>
<comment type="catalytic activity">
    <reaction evidence="4 5">
        <text>7,8-dihydroneopterin 3'-triphosphate + H2O = 6-carboxy-5,6,7,8-tetrahydropterin + triphosphate + acetaldehyde + 2 H(+)</text>
        <dbReference type="Rhea" id="RHEA:27966"/>
        <dbReference type="ChEBI" id="CHEBI:15343"/>
        <dbReference type="ChEBI" id="CHEBI:15377"/>
        <dbReference type="ChEBI" id="CHEBI:15378"/>
        <dbReference type="ChEBI" id="CHEBI:18036"/>
        <dbReference type="ChEBI" id="CHEBI:58462"/>
        <dbReference type="ChEBI" id="CHEBI:61032"/>
        <dbReference type="EC" id="4.1.2.50"/>
    </reaction>
</comment>
<comment type="similarity">
    <text evidence="2 5">Belongs to the PTPS family. QueD subfamily.</text>
</comment>
<dbReference type="InterPro" id="IPR007115">
    <property type="entry name" value="6-PTP_synth/QueD"/>
</dbReference>
<dbReference type="NCBIfam" id="TIGR03367">
    <property type="entry name" value="queuosine_QueD"/>
    <property type="match status" value="1"/>
</dbReference>
<evidence type="ECO:0000313" key="9">
    <source>
        <dbReference type="Proteomes" id="UP000078476"/>
    </source>
</evidence>
<dbReference type="GO" id="GO:0046872">
    <property type="term" value="F:metal ion binding"/>
    <property type="evidence" value="ECO:0007669"/>
    <property type="project" value="UniProtKB-KW"/>
</dbReference>
<dbReference type="PANTHER" id="PTHR12589">
    <property type="entry name" value="PYRUVOYL TETRAHYDROBIOPTERIN SYNTHASE"/>
    <property type="match status" value="1"/>
</dbReference>
<dbReference type="InterPro" id="IPR038418">
    <property type="entry name" value="6-PTP_synth/QueD_sf"/>
</dbReference>
<protein>
    <recommendedName>
        <fullName evidence="3 5">6-carboxy-5,6,7,8-tetrahydropterin synthase</fullName>
        <ecNumber evidence="5">4.-.-.-</ecNumber>
    </recommendedName>
</protein>
<feature type="active site" description="Charge relay system" evidence="6">
    <location>
        <position position="124"/>
    </location>
</feature>
<dbReference type="UniPathway" id="UPA00391"/>
<evidence type="ECO:0000256" key="3">
    <source>
        <dbReference type="ARBA" id="ARBA00018141"/>
    </source>
</evidence>
<feature type="active site" description="Charge relay system" evidence="6">
    <location>
        <position position="79"/>
    </location>
</feature>
<evidence type="ECO:0000256" key="1">
    <source>
        <dbReference type="ARBA" id="ARBA00005061"/>
    </source>
</evidence>
<evidence type="ECO:0000256" key="2">
    <source>
        <dbReference type="ARBA" id="ARBA00008900"/>
    </source>
</evidence>
<dbReference type="GO" id="GO:0008616">
    <property type="term" value="P:tRNA queuosine(34) biosynthetic process"/>
    <property type="evidence" value="ECO:0007669"/>
    <property type="project" value="UniProtKB-KW"/>
</dbReference>
<dbReference type="PIRSF" id="PIRSF006113">
    <property type="entry name" value="PTP_synth"/>
    <property type="match status" value="1"/>
</dbReference>
<keyword evidence="5" id="KW-0671">Queuosine biosynthesis</keyword>
<evidence type="ECO:0000256" key="6">
    <source>
        <dbReference type="PIRSR" id="PIRSR006113-1"/>
    </source>
</evidence>
<name>A0A177NE64_9GAMM</name>